<evidence type="ECO:0000259" key="6">
    <source>
        <dbReference type="Pfam" id="PF02055"/>
    </source>
</evidence>
<protein>
    <submittedName>
        <fullName evidence="8">Endo-1,6-beta-D-glucanase</fullName>
    </submittedName>
</protein>
<gene>
    <name evidence="8" type="ORF">UA08_02966</name>
</gene>
<dbReference type="Pfam" id="PF02055">
    <property type="entry name" value="Glyco_hydro_30"/>
    <property type="match status" value="1"/>
</dbReference>
<evidence type="ECO:0000259" key="7">
    <source>
        <dbReference type="Pfam" id="PF17189"/>
    </source>
</evidence>
<keyword evidence="9" id="KW-1185">Reference proteome</keyword>
<dbReference type="OrthoDB" id="2160638at2759"/>
<evidence type="ECO:0000256" key="2">
    <source>
        <dbReference type="ARBA" id="ARBA00022729"/>
    </source>
</evidence>
<dbReference type="GeneID" id="31002721"/>
<dbReference type="Pfam" id="PF17189">
    <property type="entry name" value="Glyco_hydro_30C"/>
    <property type="match status" value="1"/>
</dbReference>
<dbReference type="GO" id="GO:0004348">
    <property type="term" value="F:glucosylceramidase activity"/>
    <property type="evidence" value="ECO:0007669"/>
    <property type="project" value="InterPro"/>
</dbReference>
<dbReference type="InterPro" id="IPR013780">
    <property type="entry name" value="Glyco_hydro_b"/>
</dbReference>
<name>A0A225ALZ8_TALAT</name>
<feature type="chain" id="PRO_5012217538" evidence="5">
    <location>
        <begin position="23"/>
        <end position="486"/>
    </location>
</feature>
<dbReference type="AlphaFoldDB" id="A0A225ALZ8"/>
<evidence type="ECO:0000256" key="5">
    <source>
        <dbReference type="SAM" id="SignalP"/>
    </source>
</evidence>
<keyword evidence="4" id="KW-0326">Glycosidase</keyword>
<feature type="domain" description="Glycosyl hydrolase family 30 TIM-barrel" evidence="6">
    <location>
        <begin position="81"/>
        <end position="413"/>
    </location>
</feature>
<comment type="similarity">
    <text evidence="1 4">Belongs to the glycosyl hydrolase 30 family.</text>
</comment>
<evidence type="ECO:0000256" key="4">
    <source>
        <dbReference type="RuleBase" id="RU361188"/>
    </source>
</evidence>
<feature type="domain" description="Glycosyl hydrolase family 30 beta sandwich" evidence="7">
    <location>
        <begin position="422"/>
        <end position="480"/>
    </location>
</feature>
<reference evidence="8 9" key="1">
    <citation type="submission" date="2015-06" db="EMBL/GenBank/DDBJ databases">
        <title>Talaromyces atroroseus IBT 11181 draft genome.</title>
        <authorList>
            <person name="Rasmussen K.B."/>
            <person name="Rasmussen S."/>
            <person name="Petersen B."/>
            <person name="Sicheritz-Ponten T."/>
            <person name="Mortensen U.H."/>
            <person name="Thrane U."/>
        </authorList>
    </citation>
    <scope>NUCLEOTIDE SEQUENCE [LARGE SCALE GENOMIC DNA]</scope>
    <source>
        <strain evidence="8 9">IBT 11181</strain>
    </source>
</reference>
<dbReference type="InterPro" id="IPR033452">
    <property type="entry name" value="GH30_C"/>
</dbReference>
<evidence type="ECO:0000313" key="8">
    <source>
        <dbReference type="EMBL" id="OKL62582.1"/>
    </source>
</evidence>
<dbReference type="GO" id="GO:0016020">
    <property type="term" value="C:membrane"/>
    <property type="evidence" value="ECO:0007669"/>
    <property type="project" value="GOC"/>
</dbReference>
<dbReference type="Gene3D" id="2.60.40.1180">
    <property type="entry name" value="Golgi alpha-mannosidase II"/>
    <property type="match status" value="1"/>
</dbReference>
<dbReference type="Proteomes" id="UP000214365">
    <property type="component" value="Unassembled WGS sequence"/>
</dbReference>
<dbReference type="InterPro" id="IPR001139">
    <property type="entry name" value="Glyco_hydro_30"/>
</dbReference>
<dbReference type="EMBL" id="LFMY01000003">
    <property type="protein sequence ID" value="OKL62582.1"/>
    <property type="molecule type" value="Genomic_DNA"/>
</dbReference>
<keyword evidence="3 4" id="KW-0378">Hydrolase</keyword>
<feature type="signal peptide" evidence="5">
    <location>
        <begin position="1"/>
        <end position="22"/>
    </location>
</feature>
<dbReference type="InterPro" id="IPR033453">
    <property type="entry name" value="Glyco_hydro_30_TIM-barrel"/>
</dbReference>
<dbReference type="STRING" id="1441469.A0A225ALZ8"/>
<dbReference type="GO" id="GO:0006680">
    <property type="term" value="P:glucosylceramide catabolic process"/>
    <property type="evidence" value="ECO:0007669"/>
    <property type="project" value="TreeGrafter"/>
</dbReference>
<accession>A0A225ALZ8</accession>
<organism evidence="8 9">
    <name type="scientific">Talaromyces atroroseus</name>
    <dbReference type="NCBI Taxonomy" id="1441469"/>
    <lineage>
        <taxon>Eukaryota</taxon>
        <taxon>Fungi</taxon>
        <taxon>Dikarya</taxon>
        <taxon>Ascomycota</taxon>
        <taxon>Pezizomycotina</taxon>
        <taxon>Eurotiomycetes</taxon>
        <taxon>Eurotiomycetidae</taxon>
        <taxon>Eurotiales</taxon>
        <taxon>Trichocomaceae</taxon>
        <taxon>Talaromyces</taxon>
        <taxon>Talaromyces sect. Trachyspermi</taxon>
    </lineage>
</organism>
<dbReference type="PANTHER" id="PTHR11069">
    <property type="entry name" value="GLUCOSYLCERAMIDASE"/>
    <property type="match status" value="1"/>
</dbReference>
<dbReference type="Gene3D" id="3.20.20.80">
    <property type="entry name" value="Glycosidases"/>
    <property type="match status" value="1"/>
</dbReference>
<dbReference type="InterPro" id="IPR017853">
    <property type="entry name" value="GH"/>
</dbReference>
<proteinExistence type="inferred from homology"/>
<comment type="caution">
    <text evidence="8">The sequence shown here is derived from an EMBL/GenBank/DDBJ whole genome shotgun (WGS) entry which is preliminary data.</text>
</comment>
<sequence length="486" mass="51959">MLLQALKLASLVAIGLPAGSVGRSIPKRAVSSAQSWVSSNDGTYQLTKYNAPSQGDGSGSSISSTWSLAVDDTSSGHKQTIDGFGAAVTDATVTVFSELSSGQQTALLNDLFTDATDDGASFNLLRHTIGSSDLSSSVYTYDDSSSPDTSLKNFDLTANGTDMVNWISRFASASGSLKLLGSCWSPPGWMKLNGAVYGNTTDNNLNTDYASEYAQYFVDYIQAFADGGVTVDAITIQNEPLNSQSGYPTMYLDADTATSLIQNHVGPALSSAGLSTEIWAYDHNTDKPSYPQTVLDGASDYVSNVAWHCYATGNSWTVLSDFHANNSDVTQYMTECWTSPTTSWHSTIDFFMGPLQNWASGAIAWTLGTDTNYGPHLSGGCSSCRGIVTVDTSAGTYTKTADFYWIAQFSRFIPRGSIALSTTGSYDYGNGDKIEGQAFVQPDGTRVLVIENGFDNDVELTVNFTSGETWSGPLYSQSLTTWLLPS</sequence>
<dbReference type="RefSeq" id="XP_020122703.1">
    <property type="nucleotide sequence ID" value="XM_020265066.1"/>
</dbReference>
<evidence type="ECO:0000256" key="1">
    <source>
        <dbReference type="ARBA" id="ARBA00005382"/>
    </source>
</evidence>
<keyword evidence="2 5" id="KW-0732">Signal</keyword>
<evidence type="ECO:0000256" key="3">
    <source>
        <dbReference type="ARBA" id="ARBA00022801"/>
    </source>
</evidence>
<dbReference type="PANTHER" id="PTHR11069:SF23">
    <property type="entry name" value="LYSOSOMAL ACID GLUCOSYLCERAMIDASE"/>
    <property type="match status" value="1"/>
</dbReference>
<evidence type="ECO:0000313" key="9">
    <source>
        <dbReference type="Proteomes" id="UP000214365"/>
    </source>
</evidence>
<dbReference type="SUPFAM" id="SSF51445">
    <property type="entry name" value="(Trans)glycosidases"/>
    <property type="match status" value="1"/>
</dbReference>